<reference evidence="8 9" key="1">
    <citation type="submission" date="2020-08" db="EMBL/GenBank/DDBJ databases">
        <authorList>
            <person name="Liu C."/>
            <person name="Sun Q."/>
        </authorList>
    </citation>
    <scope>NUCLEOTIDE SEQUENCE [LARGE SCALE GENOMIC DNA]</scope>
    <source>
        <strain evidence="8 9">NSJ-29</strain>
    </source>
</reference>
<dbReference type="Gene3D" id="3.40.50.720">
    <property type="entry name" value="NAD(P)-binding Rossmann-like Domain"/>
    <property type="match status" value="1"/>
</dbReference>
<dbReference type="SUPFAM" id="SSF51735">
    <property type="entry name" value="NAD(P)-binding Rossmann-fold domains"/>
    <property type="match status" value="1"/>
</dbReference>
<dbReference type="InterPro" id="IPR036291">
    <property type="entry name" value="NAD(P)-bd_dom_sf"/>
</dbReference>
<evidence type="ECO:0000313" key="8">
    <source>
        <dbReference type="EMBL" id="QNM08373.1"/>
    </source>
</evidence>
<dbReference type="InterPro" id="IPR045306">
    <property type="entry name" value="SDH-like"/>
</dbReference>
<dbReference type="CDD" id="cd05285">
    <property type="entry name" value="sorbitol_DH"/>
    <property type="match status" value="1"/>
</dbReference>
<organism evidence="8 9">
    <name type="scientific">Wansuia hejianensis</name>
    <dbReference type="NCBI Taxonomy" id="2763667"/>
    <lineage>
        <taxon>Bacteria</taxon>
        <taxon>Bacillati</taxon>
        <taxon>Bacillota</taxon>
        <taxon>Clostridia</taxon>
        <taxon>Lachnospirales</taxon>
        <taxon>Lachnospiraceae</taxon>
        <taxon>Wansuia</taxon>
    </lineage>
</organism>
<keyword evidence="3 6" id="KW-0479">Metal-binding</keyword>
<dbReference type="Gene3D" id="3.90.180.10">
    <property type="entry name" value="Medium-chain alcohol dehydrogenases, catalytic domain"/>
    <property type="match status" value="1"/>
</dbReference>
<dbReference type="Pfam" id="PF00107">
    <property type="entry name" value="ADH_zinc_N"/>
    <property type="match status" value="1"/>
</dbReference>
<sequence length="350" mass="37986">MTGMRAAVLYGKKDIRIEEVEKPSAGPGEVVVQIKAVGICGSDVHYYEEFRMGKTYEMVEPQILGHEPSGIVVETGEGVTGIKPGDRVAVEPGETCGCCRHCKSGHYNLCGDVRFLSTPGNKGAFAEYLVIGADMVFPIPDRMSYEVASLSEPLSVGIHACELAEVKPGDRLMILGGGPIGIMAAAAALAFGVTDITLGDIQENRLQFAREHCHVKHTVNTGELKTEEIVERFTGGEGFDCVIETSGAPVADYMSVDLVRKGGRISLVGIPKDEAVQFHIFDIIDKEVTLKGVFRYANSYPLAIQILDSRVIDFDAVITKRFELEETAEAMDFALNHKMESVKTVIVNAK</sequence>
<evidence type="ECO:0000256" key="6">
    <source>
        <dbReference type="RuleBase" id="RU361277"/>
    </source>
</evidence>
<dbReference type="SUPFAM" id="SSF50129">
    <property type="entry name" value="GroES-like"/>
    <property type="match status" value="1"/>
</dbReference>
<protein>
    <submittedName>
        <fullName evidence="8">NAD(P)-dependent alcohol dehydrogenase</fullName>
    </submittedName>
</protein>
<dbReference type="PROSITE" id="PS00059">
    <property type="entry name" value="ADH_ZINC"/>
    <property type="match status" value="1"/>
</dbReference>
<dbReference type="GO" id="GO:0016616">
    <property type="term" value="F:oxidoreductase activity, acting on the CH-OH group of donors, NAD or NADP as acceptor"/>
    <property type="evidence" value="ECO:0007669"/>
    <property type="project" value="InterPro"/>
</dbReference>
<dbReference type="InterPro" id="IPR013149">
    <property type="entry name" value="ADH-like_C"/>
</dbReference>
<evidence type="ECO:0000313" key="9">
    <source>
        <dbReference type="Proteomes" id="UP000515860"/>
    </source>
</evidence>
<name>A0A7G9GC41_9FIRM</name>
<dbReference type="InterPro" id="IPR013154">
    <property type="entry name" value="ADH-like_N"/>
</dbReference>
<keyword evidence="4 6" id="KW-0862">Zinc</keyword>
<dbReference type="KEGG" id="whj:H9Q79_16070"/>
<dbReference type="GO" id="GO:0008270">
    <property type="term" value="F:zinc ion binding"/>
    <property type="evidence" value="ECO:0007669"/>
    <property type="project" value="InterPro"/>
</dbReference>
<keyword evidence="5" id="KW-0560">Oxidoreductase</keyword>
<evidence type="ECO:0000256" key="3">
    <source>
        <dbReference type="ARBA" id="ARBA00022723"/>
    </source>
</evidence>
<dbReference type="PANTHER" id="PTHR43161">
    <property type="entry name" value="SORBITOL DEHYDROGENASE"/>
    <property type="match status" value="1"/>
</dbReference>
<evidence type="ECO:0000256" key="4">
    <source>
        <dbReference type="ARBA" id="ARBA00022833"/>
    </source>
</evidence>
<dbReference type="AlphaFoldDB" id="A0A7G9GC41"/>
<dbReference type="InterPro" id="IPR002328">
    <property type="entry name" value="ADH_Zn_CS"/>
</dbReference>
<dbReference type="InterPro" id="IPR020843">
    <property type="entry name" value="ER"/>
</dbReference>
<comment type="similarity">
    <text evidence="2 6">Belongs to the zinc-containing alcohol dehydrogenase family.</text>
</comment>
<gene>
    <name evidence="8" type="ORF">H9Q79_16070</name>
</gene>
<keyword evidence="9" id="KW-1185">Reference proteome</keyword>
<dbReference type="Pfam" id="PF08240">
    <property type="entry name" value="ADH_N"/>
    <property type="match status" value="1"/>
</dbReference>
<feature type="domain" description="Enoyl reductase (ER)" evidence="7">
    <location>
        <begin position="11"/>
        <end position="346"/>
    </location>
</feature>
<dbReference type="SMART" id="SM00829">
    <property type="entry name" value="PKS_ER"/>
    <property type="match status" value="1"/>
</dbReference>
<dbReference type="RefSeq" id="WP_249328727.1">
    <property type="nucleotide sequence ID" value="NZ_CP060635.1"/>
</dbReference>
<evidence type="ECO:0000256" key="2">
    <source>
        <dbReference type="ARBA" id="ARBA00008072"/>
    </source>
</evidence>
<dbReference type="InterPro" id="IPR011032">
    <property type="entry name" value="GroES-like_sf"/>
</dbReference>
<evidence type="ECO:0000259" key="7">
    <source>
        <dbReference type="SMART" id="SM00829"/>
    </source>
</evidence>
<dbReference type="Proteomes" id="UP000515860">
    <property type="component" value="Chromosome"/>
</dbReference>
<evidence type="ECO:0000256" key="1">
    <source>
        <dbReference type="ARBA" id="ARBA00001947"/>
    </source>
</evidence>
<evidence type="ECO:0000256" key="5">
    <source>
        <dbReference type="ARBA" id="ARBA00023002"/>
    </source>
</evidence>
<dbReference type="PANTHER" id="PTHR43161:SF9">
    <property type="entry name" value="SORBITOL DEHYDROGENASE"/>
    <property type="match status" value="1"/>
</dbReference>
<dbReference type="EMBL" id="CP060635">
    <property type="protein sequence ID" value="QNM08373.1"/>
    <property type="molecule type" value="Genomic_DNA"/>
</dbReference>
<proteinExistence type="inferred from homology"/>
<comment type="cofactor">
    <cofactor evidence="1 6">
        <name>Zn(2+)</name>
        <dbReference type="ChEBI" id="CHEBI:29105"/>
    </cofactor>
</comment>
<accession>A0A7G9GC41</accession>